<evidence type="ECO:0000256" key="2">
    <source>
        <dbReference type="ARBA" id="ARBA00022840"/>
    </source>
</evidence>
<keyword evidence="5" id="KW-1133">Transmembrane helix</keyword>
<gene>
    <name evidence="7" type="ORF">C7B47_08800</name>
</gene>
<dbReference type="InterPro" id="IPR002543">
    <property type="entry name" value="FtsK_dom"/>
</dbReference>
<evidence type="ECO:0000313" key="7">
    <source>
        <dbReference type="EMBL" id="PSR27156.1"/>
    </source>
</evidence>
<evidence type="ECO:0000256" key="4">
    <source>
        <dbReference type="SAM" id="MobiDB-lite"/>
    </source>
</evidence>
<dbReference type="PROSITE" id="PS50901">
    <property type="entry name" value="FTSK"/>
    <property type="match status" value="1"/>
</dbReference>
<keyword evidence="5" id="KW-0812">Transmembrane</keyword>
<evidence type="ECO:0000256" key="1">
    <source>
        <dbReference type="ARBA" id="ARBA00022741"/>
    </source>
</evidence>
<dbReference type="Gene3D" id="3.40.50.300">
    <property type="entry name" value="P-loop containing nucleotide triphosphate hydrolases"/>
    <property type="match status" value="1"/>
</dbReference>
<dbReference type="InterPro" id="IPR027417">
    <property type="entry name" value="P-loop_NTPase"/>
</dbReference>
<comment type="caution">
    <text evidence="7">The sequence shown here is derived from an EMBL/GenBank/DDBJ whole genome shotgun (WGS) entry which is preliminary data.</text>
</comment>
<name>A0A2T2WY69_SULTH</name>
<dbReference type="GO" id="GO:0003677">
    <property type="term" value="F:DNA binding"/>
    <property type="evidence" value="ECO:0007669"/>
    <property type="project" value="InterPro"/>
</dbReference>
<dbReference type="PANTHER" id="PTHR22683:SF41">
    <property type="entry name" value="DNA TRANSLOCASE FTSK"/>
    <property type="match status" value="1"/>
</dbReference>
<dbReference type="Proteomes" id="UP000242705">
    <property type="component" value="Unassembled WGS sequence"/>
</dbReference>
<evidence type="ECO:0000256" key="3">
    <source>
        <dbReference type="PROSITE-ProRule" id="PRU00289"/>
    </source>
</evidence>
<dbReference type="GO" id="GO:0016020">
    <property type="term" value="C:membrane"/>
    <property type="evidence" value="ECO:0007669"/>
    <property type="project" value="UniProtKB-SubCell"/>
</dbReference>
<dbReference type="PANTHER" id="PTHR22683">
    <property type="entry name" value="SPORULATION PROTEIN RELATED"/>
    <property type="match status" value="1"/>
</dbReference>
<accession>A0A2T2WY69</accession>
<evidence type="ECO:0000313" key="8">
    <source>
        <dbReference type="Proteomes" id="UP000242705"/>
    </source>
</evidence>
<keyword evidence="5" id="KW-0472">Membrane</keyword>
<sequence length="676" mass="73447">MWAWLILLVMIGLGWHVAALHHWVPAVPWNGAAAWHALWSPLPFSVPRPPGALRRIPGRHSSLRGVMLPSHHVPIAWGAIGWGVGLGLGGLWVLIGTLAWLYHTPASVRNGQTWRDWMFWRWPMIVLGTLTHQPSWVTEAFHRYHRTWTTAENPTGIDSTWHTVAHVLDAGLARSLGDAIWMTGPDGGPVRRIQIVADGGGVHPAWPHGFDAEMMQAWMQWATQWAEIALHHAGVPGSWTVSDEGVVHRGRVSQHGPSPQVVSGDLPSPVSRTTRDGLSDTTRWGAQGLTWQDLRSAAPNPLPLLTTPLPADRVQEVVQVLAHLGFPDVEAIGGQRGLTVDVAKIRPPAALAKRILAESATLAGQLGHGDLPLRMTYVDGEPGVIAVERPRPDRQFVDLVTAFARTDPDDRQKIQRMALPVCCLVQANGIPFWSDAATWPHLLAGGTTGGGKTMSLVGWLASLMMTVPPSRLRITLVDLKAGSSFPWAKQMPHVDALLTTPTEVCTLVAQWVDEADTRFAAFAEGGVEDLRAALAAGWTQYPYRVLVIDEFKDLKDQLDKDALKDLERNIGRLGQKARGAGLLLWIATQHPLAGMIDSTLKANLPSRLALSVASTSASQVILDSPGAEMLLGQGDALFKDSTMGVAVRGQTPFVMSNVWDVIRQGWSSGISDLGHA</sequence>
<keyword evidence="2 3" id="KW-0067">ATP-binding</keyword>
<dbReference type="GO" id="GO:0005524">
    <property type="term" value="F:ATP binding"/>
    <property type="evidence" value="ECO:0007669"/>
    <property type="project" value="UniProtKB-UniRule"/>
</dbReference>
<dbReference type="SUPFAM" id="SSF52540">
    <property type="entry name" value="P-loop containing nucleoside triphosphate hydrolases"/>
    <property type="match status" value="1"/>
</dbReference>
<evidence type="ECO:0000259" key="6">
    <source>
        <dbReference type="PROSITE" id="PS50901"/>
    </source>
</evidence>
<dbReference type="Pfam" id="PF01580">
    <property type="entry name" value="FtsK_SpoIIIE"/>
    <property type="match status" value="1"/>
</dbReference>
<dbReference type="AlphaFoldDB" id="A0A2T2WY69"/>
<evidence type="ECO:0000256" key="5">
    <source>
        <dbReference type="SAM" id="Phobius"/>
    </source>
</evidence>
<feature type="domain" description="FtsK" evidence="6">
    <location>
        <begin position="429"/>
        <end position="619"/>
    </location>
</feature>
<reference evidence="7 8" key="1">
    <citation type="journal article" date="2014" name="BMC Genomics">
        <title>Comparison of environmental and isolate Sulfobacillus genomes reveals diverse carbon, sulfur, nitrogen, and hydrogen metabolisms.</title>
        <authorList>
            <person name="Justice N.B."/>
            <person name="Norman A."/>
            <person name="Brown C.T."/>
            <person name="Singh A."/>
            <person name="Thomas B.C."/>
            <person name="Banfield J.F."/>
        </authorList>
    </citation>
    <scope>NUCLEOTIDE SEQUENCE [LARGE SCALE GENOMIC DNA]</scope>
    <source>
        <strain evidence="7">AMDSBA5</strain>
    </source>
</reference>
<feature type="binding site" evidence="3">
    <location>
        <begin position="446"/>
        <end position="453"/>
    </location>
    <ligand>
        <name>ATP</name>
        <dbReference type="ChEBI" id="CHEBI:30616"/>
    </ligand>
</feature>
<feature type="region of interest" description="Disordered" evidence="4">
    <location>
        <begin position="251"/>
        <end position="282"/>
    </location>
</feature>
<protein>
    <submittedName>
        <fullName evidence="7">DNA translocase FtsK</fullName>
    </submittedName>
</protein>
<proteinExistence type="predicted"/>
<keyword evidence="1 3" id="KW-0547">Nucleotide-binding</keyword>
<organism evidence="7 8">
    <name type="scientific">Sulfobacillus thermosulfidooxidans</name>
    <dbReference type="NCBI Taxonomy" id="28034"/>
    <lineage>
        <taxon>Bacteria</taxon>
        <taxon>Bacillati</taxon>
        <taxon>Bacillota</taxon>
        <taxon>Clostridia</taxon>
        <taxon>Eubacteriales</taxon>
        <taxon>Clostridiales Family XVII. Incertae Sedis</taxon>
        <taxon>Sulfobacillus</taxon>
    </lineage>
</organism>
<feature type="transmembrane region" description="Helical" evidence="5">
    <location>
        <begin position="75"/>
        <end position="102"/>
    </location>
</feature>
<dbReference type="InterPro" id="IPR050206">
    <property type="entry name" value="FtsK/SpoIIIE/SftA"/>
</dbReference>
<dbReference type="EMBL" id="PXYX01000015">
    <property type="protein sequence ID" value="PSR27156.1"/>
    <property type="molecule type" value="Genomic_DNA"/>
</dbReference>